<protein>
    <recommendedName>
        <fullName evidence="13">Reverse transcriptase</fullName>
    </recommendedName>
</protein>
<dbReference type="InterPro" id="IPR050951">
    <property type="entry name" value="Retrovirus_Pol_polyprotein"/>
</dbReference>
<dbReference type="PANTHER" id="PTHR37984:SF5">
    <property type="entry name" value="PROTEIN NYNRIN-LIKE"/>
    <property type="match status" value="1"/>
</dbReference>
<evidence type="ECO:0000256" key="5">
    <source>
        <dbReference type="ARBA" id="ARBA00022801"/>
    </source>
</evidence>
<keyword evidence="6" id="KW-0695">RNA-directed DNA polymerase</keyword>
<dbReference type="InterPro" id="IPR012337">
    <property type="entry name" value="RNaseH-like_sf"/>
</dbReference>
<keyword evidence="3" id="KW-0540">Nuclease</keyword>
<evidence type="ECO:0000256" key="3">
    <source>
        <dbReference type="ARBA" id="ARBA00022722"/>
    </source>
</evidence>
<dbReference type="Gene3D" id="3.30.420.10">
    <property type="entry name" value="Ribonuclease H-like superfamily/Ribonuclease H"/>
    <property type="match status" value="1"/>
</dbReference>
<keyword evidence="12" id="KW-1185">Reference proteome</keyword>
<evidence type="ECO:0000259" key="9">
    <source>
        <dbReference type="Pfam" id="PF17917"/>
    </source>
</evidence>
<evidence type="ECO:0000259" key="10">
    <source>
        <dbReference type="Pfam" id="PF24626"/>
    </source>
</evidence>
<feature type="compositionally biased region" description="Basic and acidic residues" evidence="7">
    <location>
        <begin position="81"/>
        <end position="100"/>
    </location>
</feature>
<dbReference type="SUPFAM" id="SSF53098">
    <property type="entry name" value="Ribonuclease H-like"/>
    <property type="match status" value="1"/>
</dbReference>
<dbReference type="Pfam" id="PF24626">
    <property type="entry name" value="SH3_Tf2-1"/>
    <property type="match status" value="1"/>
</dbReference>
<proteinExistence type="predicted"/>
<feature type="region of interest" description="Disordered" evidence="7">
    <location>
        <begin position="153"/>
        <end position="174"/>
    </location>
</feature>
<dbReference type="Pfam" id="PF00078">
    <property type="entry name" value="RVT_1"/>
    <property type="match status" value="1"/>
</dbReference>
<dbReference type="Proteomes" id="UP000701853">
    <property type="component" value="Chromosome 3"/>
</dbReference>
<evidence type="ECO:0000256" key="7">
    <source>
        <dbReference type="SAM" id="MobiDB-lite"/>
    </source>
</evidence>
<dbReference type="GO" id="GO:0003676">
    <property type="term" value="F:nucleic acid binding"/>
    <property type="evidence" value="ECO:0007669"/>
    <property type="project" value="InterPro"/>
</dbReference>
<feature type="region of interest" description="Disordered" evidence="7">
    <location>
        <begin position="81"/>
        <end position="111"/>
    </location>
</feature>
<dbReference type="EMBL" id="JAHUZN010000003">
    <property type="protein sequence ID" value="KAG8499086.1"/>
    <property type="molecule type" value="Genomic_DNA"/>
</dbReference>
<dbReference type="InterPro" id="IPR056924">
    <property type="entry name" value="SH3_Tf2-1"/>
</dbReference>
<sequence>MGVTGVAPNVAEYWIKATERIMDDLDCTPEQKLKCAVSLFCDEAYQWWLIGDRPVAEYEAEFLRLICYVRVRKAKIAEEAKRAEHQNWDRERGRNKRDLEPSSVVQRPRKRARVDGSVRVRPSIVAAVVDAIRRQALGTSTVQPPRVVQQLPKGCGQARGGNGMGRGQRALGRGARQIEARPPDLVNATHRREDRDAMDVITGTFLIFDVPYTALIDIGSTRSYIACTVSGNSGILVESITSEVTVLSPLGQSISVNKLFRDVPLELIKHRVSLDCTTERVILRAEEDGGVVMIGECWNYLTNVISALVAEKLVRKGCEVFGVYCSLSNGPERACGVKDSIQELLDCGFFRPSVSPWGALVLFVKKKDGSMRMCIDYRQLNKLTIKNKYPLPRIDDLFDQFQGASVFSKIDLQSGYHQLRVTEIDIHKTAFRTRYGHYEFLSVVVFIDDIRVYSRTEDEHDEYLKVEAVLEWKQPSDVTEIRSFLGLAGYYRRFVEGFSLIAVPLTKLLRKGPKSGKKFTTYEAHYLTHDLELAAVVFALKIWRHYLYSEKCIIYTNHKSLKYLLTQKELNLRQRKWIELLKDYVCTIEYHSRKANVVADALSRRPMTDLRAMFIRLSLFDDGSLLAELQVKPTWIEQIKGKQLEDESLGPRLYRERRIVALMLCIMAEIRCTETFVKAEHQLPSGLLQQVKTPLWKLERVTVDFVSGLPLTPTKKDSVWVIMNRLTKSAHFIPRKLYEALGSRLDFSTTFHPQNDRQSERVIQILEDMLRSCVITFQGSWEDYLPLAEFAYNNSYQSSIQMAPYEALYGRKCRTLLCWTELGEQRVLGPELVFETKDKVRLIRDRLKAASDRQKSYADLKRREIEYSMEDFMFLKRVGPIAYQLELSPELHCIHDVFHVSMMRRYSSDPLHIVPIEKIEVRPDLTFKEEPVQSLDHDVKVLRRKSIPLVKVLWHNHSTEEATWEHGDMSQ</sequence>
<feature type="domain" description="Tf2-1-like SH3-like" evidence="10">
    <location>
        <begin position="872"/>
        <end position="906"/>
    </location>
</feature>
<dbReference type="AlphaFoldDB" id="A0A8J6D8J7"/>
<keyword evidence="4" id="KW-0255">Endonuclease</keyword>
<dbReference type="Pfam" id="PF08284">
    <property type="entry name" value="RVP_2"/>
    <property type="match status" value="1"/>
</dbReference>
<dbReference type="OrthoDB" id="8052860at2759"/>
<dbReference type="InterPro" id="IPR036397">
    <property type="entry name" value="RNaseH_sf"/>
</dbReference>
<dbReference type="InterPro" id="IPR041373">
    <property type="entry name" value="RT_RNaseH"/>
</dbReference>
<evidence type="ECO:0000256" key="6">
    <source>
        <dbReference type="ARBA" id="ARBA00022918"/>
    </source>
</evidence>
<dbReference type="CDD" id="cd09274">
    <property type="entry name" value="RNase_HI_RT_Ty3"/>
    <property type="match status" value="1"/>
</dbReference>
<dbReference type="InterPro" id="IPR043502">
    <property type="entry name" value="DNA/RNA_pol_sf"/>
</dbReference>
<evidence type="ECO:0000259" key="8">
    <source>
        <dbReference type="Pfam" id="PF00078"/>
    </source>
</evidence>
<evidence type="ECO:0000256" key="1">
    <source>
        <dbReference type="ARBA" id="ARBA00022679"/>
    </source>
</evidence>
<dbReference type="InterPro" id="IPR043128">
    <property type="entry name" value="Rev_trsase/Diguanyl_cyclase"/>
</dbReference>
<dbReference type="CDD" id="cd01647">
    <property type="entry name" value="RT_LTR"/>
    <property type="match status" value="1"/>
</dbReference>
<dbReference type="PANTHER" id="PTHR37984">
    <property type="entry name" value="PROTEIN CBG26694"/>
    <property type="match status" value="1"/>
</dbReference>
<evidence type="ECO:0000313" key="12">
    <source>
        <dbReference type="Proteomes" id="UP000701853"/>
    </source>
</evidence>
<keyword evidence="5" id="KW-0378">Hydrolase</keyword>
<keyword evidence="2" id="KW-0548">Nucleotidyltransferase</keyword>
<dbReference type="Pfam" id="PF17917">
    <property type="entry name" value="RT_RNaseH"/>
    <property type="match status" value="1"/>
</dbReference>
<comment type="caution">
    <text evidence="11">The sequence shown here is derived from an EMBL/GenBank/DDBJ whole genome shotgun (WGS) entry which is preliminary data.</text>
</comment>
<dbReference type="InterPro" id="IPR000477">
    <property type="entry name" value="RT_dom"/>
</dbReference>
<evidence type="ECO:0000256" key="4">
    <source>
        <dbReference type="ARBA" id="ARBA00022759"/>
    </source>
</evidence>
<gene>
    <name evidence="11" type="ORF">CXB51_005494</name>
</gene>
<dbReference type="Gene3D" id="3.30.70.270">
    <property type="match status" value="2"/>
</dbReference>
<dbReference type="GO" id="GO:0003964">
    <property type="term" value="F:RNA-directed DNA polymerase activity"/>
    <property type="evidence" value="ECO:0007669"/>
    <property type="project" value="UniProtKB-KW"/>
</dbReference>
<reference evidence="11 12" key="1">
    <citation type="journal article" date="2021" name="bioRxiv">
        <title>The Gossypium anomalum genome as a resource for cotton improvement and evolutionary analysis of hybrid incompatibility.</title>
        <authorList>
            <person name="Grover C.E."/>
            <person name="Yuan D."/>
            <person name="Arick M.A."/>
            <person name="Miller E.R."/>
            <person name="Hu G."/>
            <person name="Peterson D.G."/>
            <person name="Wendel J.F."/>
            <person name="Udall J.A."/>
        </authorList>
    </citation>
    <scope>NUCLEOTIDE SEQUENCE [LARGE SCALE GENOMIC DNA]</scope>
    <source>
        <strain evidence="11">JFW-Udall</strain>
        <tissue evidence="11">Leaf</tissue>
    </source>
</reference>
<feature type="compositionally biased region" description="Gly residues" evidence="7">
    <location>
        <begin position="157"/>
        <end position="166"/>
    </location>
</feature>
<feature type="domain" description="Reverse transcriptase RNase H-like" evidence="9">
    <location>
        <begin position="517"/>
        <end position="584"/>
    </location>
</feature>
<dbReference type="SUPFAM" id="SSF56672">
    <property type="entry name" value="DNA/RNA polymerases"/>
    <property type="match status" value="1"/>
</dbReference>
<evidence type="ECO:0000256" key="2">
    <source>
        <dbReference type="ARBA" id="ARBA00022695"/>
    </source>
</evidence>
<evidence type="ECO:0008006" key="13">
    <source>
        <dbReference type="Google" id="ProtNLM"/>
    </source>
</evidence>
<keyword evidence="1" id="KW-0808">Transferase</keyword>
<dbReference type="Gene3D" id="3.10.10.10">
    <property type="entry name" value="HIV Type 1 Reverse Transcriptase, subunit A, domain 1"/>
    <property type="match status" value="1"/>
</dbReference>
<dbReference type="GO" id="GO:0016787">
    <property type="term" value="F:hydrolase activity"/>
    <property type="evidence" value="ECO:0007669"/>
    <property type="project" value="UniProtKB-KW"/>
</dbReference>
<dbReference type="GO" id="GO:0004519">
    <property type="term" value="F:endonuclease activity"/>
    <property type="evidence" value="ECO:0007669"/>
    <property type="project" value="UniProtKB-KW"/>
</dbReference>
<accession>A0A8J6D8J7</accession>
<organism evidence="11 12">
    <name type="scientific">Gossypium anomalum</name>
    <dbReference type="NCBI Taxonomy" id="47600"/>
    <lineage>
        <taxon>Eukaryota</taxon>
        <taxon>Viridiplantae</taxon>
        <taxon>Streptophyta</taxon>
        <taxon>Embryophyta</taxon>
        <taxon>Tracheophyta</taxon>
        <taxon>Spermatophyta</taxon>
        <taxon>Magnoliopsida</taxon>
        <taxon>eudicotyledons</taxon>
        <taxon>Gunneridae</taxon>
        <taxon>Pentapetalae</taxon>
        <taxon>rosids</taxon>
        <taxon>malvids</taxon>
        <taxon>Malvales</taxon>
        <taxon>Malvaceae</taxon>
        <taxon>Malvoideae</taxon>
        <taxon>Gossypium</taxon>
    </lineage>
</organism>
<evidence type="ECO:0000313" key="11">
    <source>
        <dbReference type="EMBL" id="KAG8499086.1"/>
    </source>
</evidence>
<name>A0A8J6D8J7_9ROSI</name>
<feature type="domain" description="Reverse transcriptase" evidence="8">
    <location>
        <begin position="364"/>
        <end position="434"/>
    </location>
</feature>